<dbReference type="Pfam" id="PF04298">
    <property type="entry name" value="Zn_peptidase_2"/>
    <property type="match status" value="1"/>
</dbReference>
<reference evidence="2 3" key="1">
    <citation type="journal article" date="2015" name="Genome Announc.">
        <title>Expanding the biotechnology potential of lactobacilli through comparative genomics of 213 strains and associated genera.</title>
        <authorList>
            <person name="Sun Z."/>
            <person name="Harris H.M."/>
            <person name="McCann A."/>
            <person name="Guo C."/>
            <person name="Argimon S."/>
            <person name="Zhang W."/>
            <person name="Yang X."/>
            <person name="Jeffery I.B."/>
            <person name="Cooney J.C."/>
            <person name="Kagawa T.F."/>
            <person name="Liu W."/>
            <person name="Song Y."/>
            <person name="Salvetti E."/>
            <person name="Wrobel A."/>
            <person name="Rasinkangas P."/>
            <person name="Parkhill J."/>
            <person name="Rea M.C."/>
            <person name="O'Sullivan O."/>
            <person name="Ritari J."/>
            <person name="Douillard F.P."/>
            <person name="Paul Ross R."/>
            <person name="Yang R."/>
            <person name="Briner A.E."/>
            <person name="Felis G.E."/>
            <person name="de Vos W.M."/>
            <person name="Barrangou R."/>
            <person name="Klaenhammer T.R."/>
            <person name="Caufield P.W."/>
            <person name="Cui Y."/>
            <person name="Zhang H."/>
            <person name="O'Toole P.W."/>
        </authorList>
    </citation>
    <scope>NUCLEOTIDE SEQUENCE [LARGE SCALE GENOMIC DNA]</scope>
    <source>
        <strain evidence="2 3">DSM 23365</strain>
    </source>
</reference>
<evidence type="ECO:0000256" key="1">
    <source>
        <dbReference type="SAM" id="Phobius"/>
    </source>
</evidence>
<dbReference type="InterPro" id="IPR007395">
    <property type="entry name" value="Zn_peptidase_2"/>
</dbReference>
<dbReference type="AlphaFoldDB" id="A0A0R2F5X5"/>
<feature type="transmembrane region" description="Helical" evidence="1">
    <location>
        <begin position="223"/>
        <end position="244"/>
    </location>
</feature>
<feature type="transmembrane region" description="Helical" evidence="1">
    <location>
        <begin position="28"/>
        <end position="47"/>
    </location>
</feature>
<keyword evidence="3" id="KW-1185">Reference proteome</keyword>
<feature type="transmembrane region" description="Helical" evidence="1">
    <location>
        <begin position="168"/>
        <end position="189"/>
    </location>
</feature>
<evidence type="ECO:0000313" key="2">
    <source>
        <dbReference type="EMBL" id="KRN19940.1"/>
    </source>
</evidence>
<keyword evidence="1" id="KW-1133">Transmembrane helix</keyword>
<organism evidence="2 3">
    <name type="scientific">Secundilactobacillus similis DSM 23365 = JCM 2765</name>
    <dbReference type="NCBI Taxonomy" id="1423804"/>
    <lineage>
        <taxon>Bacteria</taxon>
        <taxon>Bacillati</taxon>
        <taxon>Bacillota</taxon>
        <taxon>Bacilli</taxon>
        <taxon>Lactobacillales</taxon>
        <taxon>Lactobacillaceae</taxon>
        <taxon>Secundilactobacillus</taxon>
    </lineage>
</organism>
<evidence type="ECO:0000313" key="3">
    <source>
        <dbReference type="Proteomes" id="UP000051442"/>
    </source>
</evidence>
<name>A0A0R2F5X5_9LACO</name>
<keyword evidence="1" id="KW-0472">Membrane</keyword>
<feature type="transmembrane region" description="Helical" evidence="1">
    <location>
        <begin position="140"/>
        <end position="162"/>
    </location>
</feature>
<dbReference type="PANTHER" id="PTHR36434">
    <property type="entry name" value="MEMBRANE PROTEASE YUGP-RELATED"/>
    <property type="match status" value="1"/>
</dbReference>
<dbReference type="EMBL" id="AYZM01000134">
    <property type="protein sequence ID" value="KRN19940.1"/>
    <property type="molecule type" value="Genomic_DNA"/>
</dbReference>
<comment type="caution">
    <text evidence="2">The sequence shown here is derived from an EMBL/GenBank/DDBJ whole genome shotgun (WGS) entry which is preliminary data.</text>
</comment>
<accession>A0A0R2F5X5</accession>
<proteinExistence type="predicted"/>
<dbReference type="PATRIC" id="fig|1423804.4.peg.1696"/>
<sequence length="251" mass="26891">MLVNISQTNFRNGAMRMTSPIFALFDPTYFLVIIGLLLSMAASAYVNSTFAKYDRVRAQSGATGTSAAQYILQQSLINDVGVREIDGNLTDNYNGQTKILSLSQATANSTSVAAIGVAAHECGHAVQDANNYGPMRLRSAIVPLANIGSTASFPLILIGVFMGMNQTLIHLGILLFSFALLFQLVTLPVEFNASRRALSILSDGGLLTPQEVPMVRKVLTAAALTYVAAALSTFLQLLRLLILFGGNRDDN</sequence>
<protein>
    <submittedName>
        <fullName evidence="2">Zinc-dependent proteinase</fullName>
    </submittedName>
</protein>
<keyword evidence="1" id="KW-0812">Transmembrane</keyword>
<dbReference type="Proteomes" id="UP000051442">
    <property type="component" value="Unassembled WGS sequence"/>
</dbReference>
<gene>
    <name evidence="2" type="ORF">FD14_GL001570</name>
</gene>
<dbReference type="STRING" id="1423804.FD14_GL001570"/>
<dbReference type="PANTHER" id="PTHR36434:SF1">
    <property type="entry name" value="MEMBRANE PROTEASE YUGP-RELATED"/>
    <property type="match status" value="1"/>
</dbReference>